<evidence type="ECO:0000313" key="4">
    <source>
        <dbReference type="Proteomes" id="UP001056384"/>
    </source>
</evidence>
<keyword evidence="4" id="KW-1185">Reference proteome</keyword>
<dbReference type="AlphaFoldDB" id="A0A9Q9AW00"/>
<sequence>MPKHQPKPADNHDISYSISPNEPTWSTNGPHAEGVERTTPGTASPERSHSPGIESRSAALHNKVRTSGELGPDVLASVARDYARLTRSRDETSRRRLEAQIALQQSTDLQTWSRESQHELLNIIRGERETWPSSDRAVTAYNKAQADSNAADAHAQTVHLLERKLSSLEARLRERESQFYQHITSLLEDSSTITDGKDVAEEDSESTQSPVLHPLLASYYDKVGDIGICHEDIANLDLNFHEKSSRRALLIDQGDFLSQTNSTHDRNYKTSRRQLLHRLSDCIEATDVARQLCVRAELDIAQNKPDGIGKMTELEAAPPSLLEGGLPEAHRPAADHQADDGARESRVLHWVQDISKPASENIISVKKLDVEQLQDFQYELDQATLVDVRPPRRFSSPAASRKVLLEIEPIVKYAI</sequence>
<name>A0A9Q9AW00_9PEZI</name>
<reference evidence="3" key="1">
    <citation type="submission" date="2022-06" db="EMBL/GenBank/DDBJ databases">
        <title>Complete genome sequences of two strains of the flax pathogen Septoria linicola.</title>
        <authorList>
            <person name="Lapalu N."/>
            <person name="Simon A."/>
            <person name="Demenou B."/>
            <person name="Paumier D."/>
            <person name="Guillot M.-P."/>
            <person name="Gout L."/>
            <person name="Valade R."/>
        </authorList>
    </citation>
    <scope>NUCLEOTIDE SEQUENCE</scope>
    <source>
        <strain evidence="3">SE15195</strain>
    </source>
</reference>
<evidence type="ECO:0000313" key="3">
    <source>
        <dbReference type="EMBL" id="USW52836.1"/>
    </source>
</evidence>
<evidence type="ECO:0000256" key="1">
    <source>
        <dbReference type="SAM" id="Coils"/>
    </source>
</evidence>
<dbReference type="Proteomes" id="UP001056384">
    <property type="component" value="Chromosome 4"/>
</dbReference>
<organism evidence="3 4">
    <name type="scientific">Septoria linicola</name>
    <dbReference type="NCBI Taxonomy" id="215465"/>
    <lineage>
        <taxon>Eukaryota</taxon>
        <taxon>Fungi</taxon>
        <taxon>Dikarya</taxon>
        <taxon>Ascomycota</taxon>
        <taxon>Pezizomycotina</taxon>
        <taxon>Dothideomycetes</taxon>
        <taxon>Dothideomycetidae</taxon>
        <taxon>Mycosphaerellales</taxon>
        <taxon>Mycosphaerellaceae</taxon>
        <taxon>Septoria</taxon>
    </lineage>
</organism>
<feature type="region of interest" description="Disordered" evidence="2">
    <location>
        <begin position="1"/>
        <end position="58"/>
    </location>
</feature>
<protein>
    <submittedName>
        <fullName evidence="3">Uncharacterized protein</fullName>
    </submittedName>
</protein>
<proteinExistence type="predicted"/>
<dbReference type="EMBL" id="CP099421">
    <property type="protein sequence ID" value="USW52836.1"/>
    <property type="molecule type" value="Genomic_DNA"/>
</dbReference>
<gene>
    <name evidence="3" type="ORF">Slin15195_G061550</name>
</gene>
<feature type="compositionally biased region" description="Polar residues" evidence="2">
    <location>
        <begin position="14"/>
        <end position="29"/>
    </location>
</feature>
<keyword evidence="1" id="KW-0175">Coiled coil</keyword>
<evidence type="ECO:0000256" key="2">
    <source>
        <dbReference type="SAM" id="MobiDB-lite"/>
    </source>
</evidence>
<feature type="coiled-coil region" evidence="1">
    <location>
        <begin position="151"/>
        <end position="178"/>
    </location>
</feature>
<accession>A0A9Q9AW00</accession>